<keyword evidence="2" id="KW-0663">Pyridoxal phosphate</keyword>
<dbReference type="PANTHER" id="PTHR43727">
    <property type="entry name" value="DIAMINOPIMELATE DECARBOXYLASE"/>
    <property type="match status" value="1"/>
</dbReference>
<evidence type="ECO:0000313" key="7">
    <source>
        <dbReference type="Proteomes" id="UP000598996"/>
    </source>
</evidence>
<gene>
    <name evidence="6" type="ORF">JKJ07_26515</name>
</gene>
<evidence type="ECO:0000256" key="3">
    <source>
        <dbReference type="RuleBase" id="RU003737"/>
    </source>
</evidence>
<organism evidence="6 7">
    <name type="scientific">Paractinoplanes lichenicola</name>
    <dbReference type="NCBI Taxonomy" id="2802976"/>
    <lineage>
        <taxon>Bacteria</taxon>
        <taxon>Bacillati</taxon>
        <taxon>Actinomycetota</taxon>
        <taxon>Actinomycetes</taxon>
        <taxon>Micromonosporales</taxon>
        <taxon>Micromonosporaceae</taxon>
        <taxon>Paractinoplanes</taxon>
    </lineage>
</organism>
<comment type="cofactor">
    <cofactor evidence="1">
        <name>pyridoxal 5'-phosphate</name>
        <dbReference type="ChEBI" id="CHEBI:597326"/>
    </cofactor>
</comment>
<dbReference type="InterPro" id="IPR022644">
    <property type="entry name" value="De-COase2_N"/>
</dbReference>
<dbReference type="PRINTS" id="PR01182">
    <property type="entry name" value="ORNDCRBXLASE"/>
</dbReference>
<proteinExistence type="inferred from homology"/>
<dbReference type="EMBL" id="JAENHO010000007">
    <property type="protein sequence ID" value="MBL7257866.1"/>
    <property type="molecule type" value="Genomic_DNA"/>
</dbReference>
<dbReference type="InterPro" id="IPR000183">
    <property type="entry name" value="Orn/DAP/Arg_de-COase"/>
</dbReference>
<dbReference type="PRINTS" id="PR01179">
    <property type="entry name" value="ODADCRBXLASE"/>
</dbReference>
<dbReference type="Pfam" id="PF02784">
    <property type="entry name" value="Orn_Arg_deC_N"/>
    <property type="match status" value="1"/>
</dbReference>
<evidence type="ECO:0000313" key="6">
    <source>
        <dbReference type="EMBL" id="MBL7257866.1"/>
    </source>
</evidence>
<dbReference type="SUPFAM" id="SSF50621">
    <property type="entry name" value="Alanine racemase C-terminal domain-like"/>
    <property type="match status" value="1"/>
</dbReference>
<feature type="domain" description="Orn/DAP/Arg decarboxylase 2 N-terminal" evidence="5">
    <location>
        <begin position="26"/>
        <end position="251"/>
    </location>
</feature>
<comment type="similarity">
    <text evidence="3">Belongs to the Orn/Lys/Arg decarboxylase class-II family.</text>
</comment>
<feature type="domain" description="Orn/DAP/Arg decarboxylase 2 C-terminal" evidence="4">
    <location>
        <begin position="21"/>
        <end position="349"/>
    </location>
</feature>
<dbReference type="InterPro" id="IPR009006">
    <property type="entry name" value="Ala_racemase/Decarboxylase_C"/>
</dbReference>
<protein>
    <submittedName>
        <fullName evidence="6">Alanine racemase</fullName>
    </submittedName>
</protein>
<dbReference type="Gene3D" id="2.40.37.10">
    <property type="entry name" value="Lyase, Ornithine Decarboxylase, Chain A, domain 1"/>
    <property type="match status" value="1"/>
</dbReference>
<reference evidence="6 7" key="1">
    <citation type="submission" date="2021-01" db="EMBL/GenBank/DDBJ databases">
        <title>Actinoplanes sp. nov. LDG1-01 isolated from lichen.</title>
        <authorList>
            <person name="Saeng-In P."/>
            <person name="Phongsopitanun W."/>
            <person name="Kanchanasin P."/>
            <person name="Yuki M."/>
            <person name="Kudo T."/>
            <person name="Ohkuma M."/>
            <person name="Tanasupawat S."/>
        </authorList>
    </citation>
    <scope>NUCLEOTIDE SEQUENCE [LARGE SCALE GENOMIC DNA]</scope>
    <source>
        <strain evidence="6 7">LDG1-01</strain>
    </source>
</reference>
<evidence type="ECO:0000259" key="4">
    <source>
        <dbReference type="Pfam" id="PF00278"/>
    </source>
</evidence>
<dbReference type="InterPro" id="IPR029066">
    <property type="entry name" value="PLP-binding_barrel"/>
</dbReference>
<keyword evidence="7" id="KW-1185">Reference proteome</keyword>
<evidence type="ECO:0000259" key="5">
    <source>
        <dbReference type="Pfam" id="PF02784"/>
    </source>
</evidence>
<dbReference type="Gene3D" id="3.20.20.10">
    <property type="entry name" value="Alanine racemase"/>
    <property type="match status" value="1"/>
</dbReference>
<sequence length="371" mass="39734">MHPPEHVVRALLTLERPACAYIYDTAELRSRATTVRQSLPAEASLLYAVKANGHPQVLAALAAECDGLEVASGGELDLALKAGARRIVFGGPAKTDAELAAALDAGAQINAESIHELHRIAALRPGAEVVLRVNRAANALTGSHTMTGTPTPFGIDEAHLREALAVPGIRVIGFHLHAVSNNLDGNAHAAFVRSALDWALATGINPRVVNVGGGFGVDYLGDTRMDLTPLRDITVPRGVDLVFEPGRYLAADAGWYAATVIDVKTTHGRTFAVLRGGTHHFRLPAAWGYSHPFTVVPVDEWPHAYPRPALVDGEVDAVGELCTPRDVLCRGQHVSRVRAGDLLVFGRTGAYGWDISHHDFLRHPPPQFVIL</sequence>
<accession>A0ABS1VTS9</accession>
<dbReference type="Proteomes" id="UP000598996">
    <property type="component" value="Unassembled WGS sequence"/>
</dbReference>
<dbReference type="SUPFAM" id="SSF51419">
    <property type="entry name" value="PLP-binding barrel"/>
    <property type="match status" value="1"/>
</dbReference>
<name>A0ABS1VTS9_9ACTN</name>
<dbReference type="RefSeq" id="WP_202994474.1">
    <property type="nucleotide sequence ID" value="NZ_JAENHO010000007.1"/>
</dbReference>
<dbReference type="Pfam" id="PF00278">
    <property type="entry name" value="Orn_DAP_Arg_deC"/>
    <property type="match status" value="1"/>
</dbReference>
<evidence type="ECO:0000256" key="1">
    <source>
        <dbReference type="ARBA" id="ARBA00001933"/>
    </source>
</evidence>
<dbReference type="InterPro" id="IPR022643">
    <property type="entry name" value="De-COase2_C"/>
</dbReference>
<evidence type="ECO:0000256" key="2">
    <source>
        <dbReference type="ARBA" id="ARBA00022898"/>
    </source>
</evidence>
<dbReference type="InterPro" id="IPR002433">
    <property type="entry name" value="Orn_de-COase"/>
</dbReference>
<comment type="caution">
    <text evidence="6">The sequence shown here is derived from an EMBL/GenBank/DDBJ whole genome shotgun (WGS) entry which is preliminary data.</text>
</comment>
<dbReference type="PANTHER" id="PTHR43727:SF2">
    <property type="entry name" value="GROUP IV DECARBOXYLASE"/>
    <property type="match status" value="1"/>
</dbReference>